<gene>
    <name evidence="1" type="ordered locus">Halhy_5271</name>
</gene>
<dbReference type="InterPro" id="IPR003615">
    <property type="entry name" value="HNH_nuc"/>
</dbReference>
<dbReference type="STRING" id="760192.Halhy_5271"/>
<dbReference type="OrthoDB" id="67788at2"/>
<name>F4L636_HALH1</name>
<protein>
    <recommendedName>
        <fullName evidence="3">HNH nuclease domain-containing protein</fullName>
    </recommendedName>
</protein>
<dbReference type="KEGG" id="hhy:Halhy_5271"/>
<evidence type="ECO:0000313" key="1">
    <source>
        <dbReference type="EMBL" id="AEE53096.1"/>
    </source>
</evidence>
<dbReference type="AlphaFoldDB" id="F4L636"/>
<organism evidence="1 2">
    <name type="scientific">Haliscomenobacter hydrossis (strain ATCC 27775 / DSM 1100 / LMG 10767 / O)</name>
    <dbReference type="NCBI Taxonomy" id="760192"/>
    <lineage>
        <taxon>Bacteria</taxon>
        <taxon>Pseudomonadati</taxon>
        <taxon>Bacteroidota</taxon>
        <taxon>Saprospiria</taxon>
        <taxon>Saprospirales</taxon>
        <taxon>Haliscomenobacteraceae</taxon>
        <taxon>Haliscomenobacter</taxon>
    </lineage>
</organism>
<dbReference type="HOGENOM" id="CLU_876508_0_0_10"/>
<dbReference type="RefSeq" id="WP_013767631.1">
    <property type="nucleotide sequence ID" value="NC_015510.1"/>
</dbReference>
<proteinExistence type="predicted"/>
<evidence type="ECO:0008006" key="3">
    <source>
        <dbReference type="Google" id="ProtNLM"/>
    </source>
</evidence>
<evidence type="ECO:0000313" key="2">
    <source>
        <dbReference type="Proteomes" id="UP000008461"/>
    </source>
</evidence>
<dbReference type="Proteomes" id="UP000008461">
    <property type="component" value="Chromosome"/>
</dbReference>
<dbReference type="CDD" id="cd00085">
    <property type="entry name" value="HNHc"/>
    <property type="match status" value="1"/>
</dbReference>
<reference key="2">
    <citation type="submission" date="2011-04" db="EMBL/GenBank/DDBJ databases">
        <title>Complete sequence of chromosome of Haliscomenobacter hydrossis DSM 1100.</title>
        <authorList>
            <consortium name="US DOE Joint Genome Institute (JGI-PGF)"/>
            <person name="Lucas S."/>
            <person name="Han J."/>
            <person name="Lapidus A."/>
            <person name="Bruce D."/>
            <person name="Goodwin L."/>
            <person name="Pitluck S."/>
            <person name="Peters L."/>
            <person name="Kyrpides N."/>
            <person name="Mavromatis K."/>
            <person name="Ivanova N."/>
            <person name="Ovchinnikova G."/>
            <person name="Pagani I."/>
            <person name="Daligault H."/>
            <person name="Detter J.C."/>
            <person name="Han C."/>
            <person name="Land M."/>
            <person name="Hauser L."/>
            <person name="Markowitz V."/>
            <person name="Cheng J.-F."/>
            <person name="Hugenholtz P."/>
            <person name="Woyke T."/>
            <person name="Wu D."/>
            <person name="Verbarg S."/>
            <person name="Frueling A."/>
            <person name="Brambilla E."/>
            <person name="Klenk H.-P."/>
            <person name="Eisen J.A."/>
        </authorList>
    </citation>
    <scope>NUCLEOTIDE SEQUENCE</scope>
    <source>
        <strain>DSM 1100</strain>
    </source>
</reference>
<dbReference type="EMBL" id="CP002691">
    <property type="protein sequence ID" value="AEE53096.1"/>
    <property type="molecule type" value="Genomic_DNA"/>
</dbReference>
<dbReference type="eggNOG" id="COG3183">
    <property type="taxonomic scope" value="Bacteria"/>
</dbReference>
<keyword evidence="2" id="KW-1185">Reference proteome</keyword>
<sequence length="317" mass="36807">MANLEVIKQLIIHPFLKILIELGLEIDRIKKIYPLKTEGVTFYVDNKKNVLLSIDYLEYPKDEIPVKSNTIGQLFFNKIHNKEILEDIVAGLPDSIKSKIIEIDWFNNGSKGLCFIKCTIETMEKLFQHDCILGYFQTHYNNIFSKEIDFHDFTSAIELGDELKDLKDARDEVRDKVFDLLKYKLDTTDDIKDLEEKIKNEAPLIKEILSRHIERGTIANKVKALTGYKCLVCEKLDMHPYGFKKKNSEEPYIESHHVTPVSLRKKGSLSVTNIITLCANHHRLMHYGNAPLLEENEVSFVFQIECKEVEIQKIQIH</sequence>
<reference evidence="1 2" key="1">
    <citation type="journal article" date="2011" name="Stand. Genomic Sci.">
        <title>Complete genome sequence of Haliscomenobacter hydrossis type strain (O).</title>
        <authorList>
            <consortium name="US DOE Joint Genome Institute (JGI-PGF)"/>
            <person name="Daligault H."/>
            <person name="Lapidus A."/>
            <person name="Zeytun A."/>
            <person name="Nolan M."/>
            <person name="Lucas S."/>
            <person name="Del Rio T.G."/>
            <person name="Tice H."/>
            <person name="Cheng J.F."/>
            <person name="Tapia R."/>
            <person name="Han C."/>
            <person name="Goodwin L."/>
            <person name="Pitluck S."/>
            <person name="Liolios K."/>
            <person name="Pagani I."/>
            <person name="Ivanova N."/>
            <person name="Huntemann M."/>
            <person name="Mavromatis K."/>
            <person name="Mikhailova N."/>
            <person name="Pati A."/>
            <person name="Chen A."/>
            <person name="Palaniappan K."/>
            <person name="Land M."/>
            <person name="Hauser L."/>
            <person name="Brambilla E.M."/>
            <person name="Rohde M."/>
            <person name="Verbarg S."/>
            <person name="Goker M."/>
            <person name="Bristow J."/>
            <person name="Eisen J.A."/>
            <person name="Markowitz V."/>
            <person name="Hugenholtz P."/>
            <person name="Kyrpides N.C."/>
            <person name="Klenk H.P."/>
            <person name="Woyke T."/>
        </authorList>
    </citation>
    <scope>NUCLEOTIDE SEQUENCE [LARGE SCALE GENOMIC DNA]</scope>
    <source>
        <strain evidence="2">ATCC 27775 / DSM 1100 / LMG 10767 / O</strain>
    </source>
</reference>
<accession>F4L636</accession>